<dbReference type="AlphaFoldDB" id="A0A0J7YNY4"/>
<gene>
    <name evidence="1" type="ORF">BVRB_037660</name>
</gene>
<proteinExistence type="predicted"/>
<dbReference type="Gramene" id="KMS65272">
    <property type="protein sequence ID" value="KMS65272"/>
    <property type="gene ID" value="BVRB_037660"/>
</dbReference>
<evidence type="ECO:0000313" key="2">
    <source>
        <dbReference type="Proteomes" id="UP000035740"/>
    </source>
</evidence>
<sequence>MTDSESALSVIKPSREAAARQQHRKQIVSTNLSYVLAFHHLQATVPFDQLSLKNIARQKALLSVLTCITLHANIWTFTFSIASGQSISGTATVATTGPKTVS</sequence>
<accession>A0A0J7YNY4</accession>
<name>A0A0J7YNY4_BETVV</name>
<protein>
    <submittedName>
        <fullName evidence="1">Uncharacterized protein</fullName>
    </submittedName>
</protein>
<keyword evidence="2" id="KW-1185">Reference proteome</keyword>
<organism evidence="1 2">
    <name type="scientific">Beta vulgaris subsp. vulgaris</name>
    <name type="common">Beet</name>
    <dbReference type="NCBI Taxonomy" id="3555"/>
    <lineage>
        <taxon>Eukaryota</taxon>
        <taxon>Viridiplantae</taxon>
        <taxon>Streptophyta</taxon>
        <taxon>Embryophyta</taxon>
        <taxon>Tracheophyta</taxon>
        <taxon>Spermatophyta</taxon>
        <taxon>Magnoliopsida</taxon>
        <taxon>eudicotyledons</taxon>
        <taxon>Gunneridae</taxon>
        <taxon>Pentapetalae</taxon>
        <taxon>Caryophyllales</taxon>
        <taxon>Chenopodiaceae</taxon>
        <taxon>Betoideae</taxon>
        <taxon>Beta</taxon>
    </lineage>
</organism>
<dbReference type="EMBL" id="KQ111559">
    <property type="protein sequence ID" value="KMS65272.1"/>
    <property type="molecule type" value="Genomic_DNA"/>
</dbReference>
<dbReference type="Proteomes" id="UP000035740">
    <property type="component" value="Unassembled WGS sequence"/>
</dbReference>
<evidence type="ECO:0000313" key="1">
    <source>
        <dbReference type="EMBL" id="KMS65272.1"/>
    </source>
</evidence>
<reference evidence="1 2" key="1">
    <citation type="journal article" date="2014" name="Nature">
        <title>The genome of the recently domesticated crop plant sugar beet (Beta vulgaris).</title>
        <authorList>
            <person name="Dohm J.C."/>
            <person name="Minoche A.E."/>
            <person name="Holtgrawe D."/>
            <person name="Capella-Gutierrez S."/>
            <person name="Zakrzewski F."/>
            <person name="Tafer H."/>
            <person name="Rupp O."/>
            <person name="Sorensen T.R."/>
            <person name="Stracke R."/>
            <person name="Reinhardt R."/>
            <person name="Goesmann A."/>
            <person name="Kraft T."/>
            <person name="Schulz B."/>
            <person name="Stadler P.F."/>
            <person name="Schmidt T."/>
            <person name="Gabaldon T."/>
            <person name="Lehrach H."/>
            <person name="Weisshaar B."/>
            <person name="Himmelbauer H."/>
        </authorList>
    </citation>
    <scope>NUCLEOTIDE SEQUENCE [LARGE SCALE GENOMIC DNA]</scope>
    <source>
        <tissue evidence="1">Taproot</tissue>
    </source>
</reference>